<evidence type="ECO:0000313" key="3">
    <source>
        <dbReference type="EMBL" id="GMR62170.1"/>
    </source>
</evidence>
<dbReference type="PRINTS" id="PR00722">
    <property type="entry name" value="CHYMOTRYPSIN"/>
</dbReference>
<dbReference type="SMART" id="SM00020">
    <property type="entry name" value="Tryp_SPc"/>
    <property type="match status" value="1"/>
</dbReference>
<gene>
    <name evidence="3" type="ORF">PMAYCL1PPCAC_32365</name>
</gene>
<evidence type="ECO:0000259" key="2">
    <source>
        <dbReference type="PROSITE" id="PS50240"/>
    </source>
</evidence>
<evidence type="ECO:0000256" key="1">
    <source>
        <dbReference type="ARBA" id="ARBA00023157"/>
    </source>
</evidence>
<dbReference type="SUPFAM" id="SSF50494">
    <property type="entry name" value="Trypsin-like serine proteases"/>
    <property type="match status" value="1"/>
</dbReference>
<dbReference type="FunFam" id="2.40.10.10:FF:000068">
    <property type="entry name" value="transmembrane protease serine 2"/>
    <property type="match status" value="1"/>
</dbReference>
<accession>A0AAN5DHB2</accession>
<feature type="domain" description="Peptidase S1" evidence="2">
    <location>
        <begin position="1"/>
        <end position="144"/>
    </location>
</feature>
<dbReference type="AlphaFoldDB" id="A0AAN5DHB2"/>
<dbReference type="PROSITE" id="PS50240">
    <property type="entry name" value="TRYPSIN_DOM"/>
    <property type="match status" value="1"/>
</dbReference>
<dbReference type="PANTHER" id="PTHR24252">
    <property type="entry name" value="ACROSIN-RELATED"/>
    <property type="match status" value="1"/>
</dbReference>
<dbReference type="InterPro" id="IPR009003">
    <property type="entry name" value="Peptidase_S1_PA"/>
</dbReference>
<evidence type="ECO:0000313" key="4">
    <source>
        <dbReference type="Proteomes" id="UP001328107"/>
    </source>
</evidence>
<dbReference type="PANTHER" id="PTHR24252:SF7">
    <property type="entry name" value="HYALIN"/>
    <property type="match status" value="1"/>
</dbReference>
<dbReference type="InterPro" id="IPR043504">
    <property type="entry name" value="Peptidase_S1_PA_chymotrypsin"/>
</dbReference>
<dbReference type="Gene3D" id="2.40.10.10">
    <property type="entry name" value="Trypsin-like serine proteases"/>
    <property type="match status" value="1"/>
</dbReference>
<name>A0AAN5DHB2_9BILA</name>
<organism evidence="3 4">
    <name type="scientific">Pristionchus mayeri</name>
    <dbReference type="NCBI Taxonomy" id="1317129"/>
    <lineage>
        <taxon>Eukaryota</taxon>
        <taxon>Metazoa</taxon>
        <taxon>Ecdysozoa</taxon>
        <taxon>Nematoda</taxon>
        <taxon>Chromadorea</taxon>
        <taxon>Rhabditida</taxon>
        <taxon>Rhabditina</taxon>
        <taxon>Diplogasteromorpha</taxon>
        <taxon>Diplogasteroidea</taxon>
        <taxon>Neodiplogasteridae</taxon>
        <taxon>Pristionchus</taxon>
    </lineage>
</organism>
<protein>
    <recommendedName>
        <fullName evidence="2">Peptidase S1 domain-containing protein</fullName>
    </recommendedName>
</protein>
<keyword evidence="4" id="KW-1185">Reference proteome</keyword>
<keyword evidence="1" id="KW-1015">Disulfide bond</keyword>
<dbReference type="Pfam" id="PF00089">
    <property type="entry name" value="Trypsin"/>
    <property type="match status" value="1"/>
</dbReference>
<sequence>KWPWQVGIVANNVLYCGGSIIAARWILTAADCLRNSHQMFVTYASVEADDRRKIVSIKNTTTPPAYTPTSWLNDIALFELEEPIHFDDTASPVCIPNDNATIPDYAKGVATGFGRTNDRNAGSPVYASTLQETSFPILPEEECG</sequence>
<dbReference type="InterPro" id="IPR001254">
    <property type="entry name" value="Trypsin_dom"/>
</dbReference>
<proteinExistence type="predicted"/>
<reference evidence="4" key="1">
    <citation type="submission" date="2022-10" db="EMBL/GenBank/DDBJ databases">
        <title>Genome assembly of Pristionchus species.</title>
        <authorList>
            <person name="Yoshida K."/>
            <person name="Sommer R.J."/>
        </authorList>
    </citation>
    <scope>NUCLEOTIDE SEQUENCE [LARGE SCALE GENOMIC DNA]</scope>
    <source>
        <strain evidence="4">RS5460</strain>
    </source>
</reference>
<feature type="non-terminal residue" evidence="3">
    <location>
        <position position="1"/>
    </location>
</feature>
<dbReference type="EMBL" id="BTRK01000006">
    <property type="protein sequence ID" value="GMR62170.1"/>
    <property type="molecule type" value="Genomic_DNA"/>
</dbReference>
<dbReference type="GO" id="GO:0006508">
    <property type="term" value="P:proteolysis"/>
    <property type="evidence" value="ECO:0007669"/>
    <property type="project" value="InterPro"/>
</dbReference>
<dbReference type="InterPro" id="IPR001314">
    <property type="entry name" value="Peptidase_S1A"/>
</dbReference>
<dbReference type="Proteomes" id="UP001328107">
    <property type="component" value="Unassembled WGS sequence"/>
</dbReference>
<dbReference type="GO" id="GO:0004252">
    <property type="term" value="F:serine-type endopeptidase activity"/>
    <property type="evidence" value="ECO:0007669"/>
    <property type="project" value="InterPro"/>
</dbReference>
<comment type="caution">
    <text evidence="3">The sequence shown here is derived from an EMBL/GenBank/DDBJ whole genome shotgun (WGS) entry which is preliminary data.</text>
</comment>